<dbReference type="Gene3D" id="3.40.50.80">
    <property type="entry name" value="Nucleotide-binding domain of ferredoxin-NADP reductase (FNR) module"/>
    <property type="match status" value="1"/>
</dbReference>
<dbReference type="InterPro" id="IPR013130">
    <property type="entry name" value="Fe3_Rdtase_TM_dom"/>
</dbReference>
<keyword evidence="5 10" id="KW-1133">Transmembrane helix</keyword>
<dbReference type="Pfam" id="PF01794">
    <property type="entry name" value="Ferric_reduct"/>
    <property type="match status" value="1"/>
</dbReference>
<evidence type="ECO:0000256" key="2">
    <source>
        <dbReference type="ARBA" id="ARBA00022448"/>
    </source>
</evidence>
<keyword evidence="2" id="KW-0813">Transport</keyword>
<gene>
    <name evidence="14" type="ORF">E4U42_001670</name>
</gene>
<evidence type="ECO:0000313" key="15">
    <source>
        <dbReference type="Proteomes" id="UP000811619"/>
    </source>
</evidence>
<dbReference type="AlphaFoldDB" id="A0A8K0NMR6"/>
<feature type="domain" description="Ferric reductase NAD binding" evidence="13">
    <location>
        <begin position="364"/>
        <end position="547"/>
    </location>
</feature>
<feature type="region of interest" description="Disordered" evidence="9">
    <location>
        <begin position="439"/>
        <end position="482"/>
    </location>
</feature>
<dbReference type="InterPro" id="IPR013121">
    <property type="entry name" value="Fe_red_NAD-bd_6"/>
</dbReference>
<feature type="transmembrane region" description="Helical" evidence="10">
    <location>
        <begin position="111"/>
        <end position="131"/>
    </location>
</feature>
<evidence type="ECO:0000256" key="3">
    <source>
        <dbReference type="ARBA" id="ARBA00022692"/>
    </source>
</evidence>
<evidence type="ECO:0000259" key="12">
    <source>
        <dbReference type="Pfam" id="PF08022"/>
    </source>
</evidence>
<feature type="transmembrane region" description="Helical" evidence="10">
    <location>
        <begin position="72"/>
        <end position="91"/>
    </location>
</feature>
<dbReference type="GO" id="GO:0006879">
    <property type="term" value="P:intracellular iron ion homeostasis"/>
    <property type="evidence" value="ECO:0007669"/>
    <property type="project" value="TreeGrafter"/>
</dbReference>
<keyword evidence="4" id="KW-0249">Electron transport</keyword>
<evidence type="ECO:0000256" key="6">
    <source>
        <dbReference type="ARBA" id="ARBA00023002"/>
    </source>
</evidence>
<feature type="transmembrane region" description="Helical" evidence="10">
    <location>
        <begin position="213"/>
        <end position="230"/>
    </location>
</feature>
<feature type="domain" description="FAD-binding 8" evidence="12">
    <location>
        <begin position="284"/>
        <end position="357"/>
    </location>
</feature>
<organism evidence="14 15">
    <name type="scientific">Claviceps africana</name>
    <dbReference type="NCBI Taxonomy" id="83212"/>
    <lineage>
        <taxon>Eukaryota</taxon>
        <taxon>Fungi</taxon>
        <taxon>Dikarya</taxon>
        <taxon>Ascomycota</taxon>
        <taxon>Pezizomycotina</taxon>
        <taxon>Sordariomycetes</taxon>
        <taxon>Hypocreomycetidae</taxon>
        <taxon>Hypocreales</taxon>
        <taxon>Clavicipitaceae</taxon>
        <taxon>Claviceps</taxon>
    </lineage>
</organism>
<evidence type="ECO:0000313" key="14">
    <source>
        <dbReference type="EMBL" id="KAG5927873.1"/>
    </source>
</evidence>
<comment type="caution">
    <text evidence="14">The sequence shown here is derived from an EMBL/GenBank/DDBJ whole genome shotgun (WGS) entry which is preliminary data.</text>
</comment>
<dbReference type="InterPro" id="IPR039261">
    <property type="entry name" value="FNR_nucleotide-bd"/>
</dbReference>
<dbReference type="PANTHER" id="PTHR32361:SF28">
    <property type="entry name" value="FRP1P"/>
    <property type="match status" value="1"/>
</dbReference>
<name>A0A8K0NMR6_9HYPO</name>
<feature type="domain" description="Ferric oxidoreductase" evidence="11">
    <location>
        <begin position="116"/>
        <end position="227"/>
    </location>
</feature>
<dbReference type="Proteomes" id="UP000811619">
    <property type="component" value="Unassembled WGS sequence"/>
</dbReference>
<keyword evidence="3 10" id="KW-0812">Transmembrane</keyword>
<dbReference type="SUPFAM" id="SSF52343">
    <property type="entry name" value="Ferredoxin reductase-like, C-terminal NADP-linked domain"/>
    <property type="match status" value="1"/>
</dbReference>
<keyword evidence="8 10" id="KW-0472">Membrane</keyword>
<evidence type="ECO:0000256" key="8">
    <source>
        <dbReference type="ARBA" id="ARBA00023136"/>
    </source>
</evidence>
<evidence type="ECO:0000256" key="9">
    <source>
        <dbReference type="SAM" id="MobiDB-lite"/>
    </source>
</evidence>
<proteinExistence type="predicted"/>
<dbReference type="SFLD" id="SFLDS00052">
    <property type="entry name" value="Ferric_Reductase_Domain"/>
    <property type="match status" value="1"/>
</dbReference>
<dbReference type="GO" id="GO:0000293">
    <property type="term" value="F:ferric-chelate reductase activity"/>
    <property type="evidence" value="ECO:0007669"/>
    <property type="project" value="UniProtKB-ARBA"/>
</dbReference>
<feature type="transmembrane region" description="Helical" evidence="10">
    <location>
        <begin position="187"/>
        <end position="206"/>
    </location>
</feature>
<evidence type="ECO:0000259" key="13">
    <source>
        <dbReference type="Pfam" id="PF08030"/>
    </source>
</evidence>
<evidence type="ECO:0000256" key="7">
    <source>
        <dbReference type="ARBA" id="ARBA00023065"/>
    </source>
</evidence>
<evidence type="ECO:0000256" key="1">
    <source>
        <dbReference type="ARBA" id="ARBA00004141"/>
    </source>
</evidence>
<comment type="subcellular location">
    <subcellularLocation>
        <location evidence="1">Membrane</location>
        <topology evidence="1">Multi-pass membrane protein</topology>
    </subcellularLocation>
</comment>
<feature type="compositionally biased region" description="Polar residues" evidence="9">
    <location>
        <begin position="470"/>
        <end position="480"/>
    </location>
</feature>
<dbReference type="InterPro" id="IPR051410">
    <property type="entry name" value="Ferric/Cupric_Reductase"/>
</dbReference>
<feature type="compositionally biased region" description="Basic and acidic residues" evidence="9">
    <location>
        <begin position="451"/>
        <end position="469"/>
    </location>
</feature>
<sequence>MAIHRVETHSTSCKPLLVPLVWYSSSKRHNSLGLASSSLEPPAIDIVMTSKMEAAMHRQFAIRARKNEQTTLAFILFLIATGLVFIVFHSIRQLAHWIRRRNGQSKMPSFLVAVSRLAIGNLLFLVFFALKNTPLAFLTSWSYERLNCLHRVCGYAAVVHVVIHGICYSYYFVHAGRSSFLLRPSDIMGIVAGVSWVLLALAAIVVRRWWYELFYYLHIILWMVSIISLGFHQPNLAAKAAIGTVVAGSMWGLDRVIRFLRLVLYSVNNSATLTPLPNGGTRVTLAKRPMIVSPAKHAFLWIPRIRLIETHPFTIVSTDPMEFVVASRDGFTAALHKYATANPGVRLKASIEGSYGTVPDPSAFETAVLVAGGSGASFIFGLAEVLSRKMVTSNVITRKVVFVWIVKHRTQLEWFSHHLTALKNDSRFSIQIFVTRSNTPLSTSPPSKTDIVMDEKSEEATTRGVEMPESHTSSISQSSVDLEKSLRRSDDERTLAGDLYNGMVVKYQRPDVAELIREAVGDAAAHERVLVSGCGPGKLMDTMRETAVDCIRPDGPSIELHCEKFGW</sequence>
<evidence type="ECO:0000256" key="4">
    <source>
        <dbReference type="ARBA" id="ARBA00022982"/>
    </source>
</evidence>
<dbReference type="GO" id="GO:0005886">
    <property type="term" value="C:plasma membrane"/>
    <property type="evidence" value="ECO:0007669"/>
    <property type="project" value="TreeGrafter"/>
</dbReference>
<evidence type="ECO:0008006" key="16">
    <source>
        <dbReference type="Google" id="ProtNLM"/>
    </source>
</evidence>
<dbReference type="OrthoDB" id="10006946at2759"/>
<dbReference type="EMBL" id="SRPY01000150">
    <property type="protein sequence ID" value="KAG5927873.1"/>
    <property type="molecule type" value="Genomic_DNA"/>
</dbReference>
<accession>A0A8K0NMR6</accession>
<dbReference type="GO" id="GO:0006826">
    <property type="term" value="P:iron ion transport"/>
    <property type="evidence" value="ECO:0007669"/>
    <property type="project" value="TreeGrafter"/>
</dbReference>
<keyword evidence="15" id="KW-1185">Reference proteome</keyword>
<protein>
    <recommendedName>
        <fullName evidence="16">FAD-binding FR-type domain-containing protein</fullName>
    </recommendedName>
</protein>
<reference evidence="14" key="1">
    <citation type="journal article" date="2020" name="bioRxiv">
        <title>Whole genome comparisons of ergot fungi reveals the divergence and evolution of species within the genus Claviceps are the result of varying mechanisms driving genome evolution and host range expansion.</title>
        <authorList>
            <person name="Wyka S.A."/>
            <person name="Mondo S.J."/>
            <person name="Liu M."/>
            <person name="Dettman J."/>
            <person name="Nalam V."/>
            <person name="Broders K.D."/>
        </authorList>
    </citation>
    <scope>NUCLEOTIDE SEQUENCE</scope>
    <source>
        <strain evidence="14">CCC 489</strain>
    </source>
</reference>
<dbReference type="Pfam" id="PF08030">
    <property type="entry name" value="NAD_binding_6"/>
    <property type="match status" value="1"/>
</dbReference>
<keyword evidence="7" id="KW-0406">Ion transport</keyword>
<evidence type="ECO:0000256" key="5">
    <source>
        <dbReference type="ARBA" id="ARBA00022989"/>
    </source>
</evidence>
<dbReference type="InterPro" id="IPR013112">
    <property type="entry name" value="FAD-bd_8"/>
</dbReference>
<dbReference type="PANTHER" id="PTHR32361">
    <property type="entry name" value="FERRIC/CUPRIC REDUCTASE TRANSMEMBRANE COMPONENT"/>
    <property type="match status" value="1"/>
</dbReference>
<dbReference type="CDD" id="cd06186">
    <property type="entry name" value="NOX_Duox_like_FAD_NADP"/>
    <property type="match status" value="1"/>
</dbReference>
<dbReference type="GO" id="GO:0015677">
    <property type="term" value="P:copper ion import"/>
    <property type="evidence" value="ECO:0007669"/>
    <property type="project" value="TreeGrafter"/>
</dbReference>
<evidence type="ECO:0000256" key="10">
    <source>
        <dbReference type="SAM" id="Phobius"/>
    </source>
</evidence>
<dbReference type="Pfam" id="PF08022">
    <property type="entry name" value="FAD_binding_8"/>
    <property type="match status" value="1"/>
</dbReference>
<keyword evidence="6" id="KW-0560">Oxidoreductase</keyword>
<evidence type="ECO:0000259" key="11">
    <source>
        <dbReference type="Pfam" id="PF01794"/>
    </source>
</evidence>
<dbReference type="SFLD" id="SFLDG01168">
    <property type="entry name" value="Ferric_reductase_subgroup_(FRE"/>
    <property type="match status" value="1"/>
</dbReference>
<feature type="transmembrane region" description="Helical" evidence="10">
    <location>
        <begin position="152"/>
        <end position="172"/>
    </location>
</feature>